<dbReference type="CDD" id="cd01913">
    <property type="entry name" value="protease_HslV"/>
    <property type="match status" value="1"/>
</dbReference>
<dbReference type="Pfam" id="PF00227">
    <property type="entry name" value="Proteasome"/>
    <property type="match status" value="1"/>
</dbReference>
<comment type="activity regulation">
    <text evidence="8">Allosterically activated by HslU binding.</text>
</comment>
<feature type="binding site" evidence="8">
    <location>
        <position position="179"/>
    </location>
    <ligand>
        <name>Na(+)</name>
        <dbReference type="ChEBI" id="CHEBI:29101"/>
    </ligand>
</feature>
<dbReference type="NCBIfam" id="NF003964">
    <property type="entry name" value="PRK05456.1"/>
    <property type="match status" value="1"/>
</dbReference>
<dbReference type="GO" id="GO:0051603">
    <property type="term" value="P:proteolysis involved in protein catabolic process"/>
    <property type="evidence" value="ECO:0007669"/>
    <property type="project" value="InterPro"/>
</dbReference>
<dbReference type="NCBIfam" id="TIGR03692">
    <property type="entry name" value="ATP_dep_HslV"/>
    <property type="match status" value="1"/>
</dbReference>
<accession>A0A125W1S0</accession>
<evidence type="ECO:0000256" key="5">
    <source>
        <dbReference type="ARBA" id="ARBA00022723"/>
    </source>
</evidence>
<evidence type="ECO:0000256" key="8">
    <source>
        <dbReference type="HAMAP-Rule" id="MF_00248"/>
    </source>
</evidence>
<evidence type="ECO:0000256" key="2">
    <source>
        <dbReference type="ARBA" id="ARBA00006053"/>
    </source>
</evidence>
<dbReference type="PIRSF" id="PIRSF039093">
    <property type="entry name" value="HslV"/>
    <property type="match status" value="1"/>
</dbReference>
<dbReference type="InterPro" id="IPR022281">
    <property type="entry name" value="ATP-dep_Prtase_HsIV_su"/>
</dbReference>
<evidence type="ECO:0000256" key="6">
    <source>
        <dbReference type="ARBA" id="ARBA00022801"/>
    </source>
</evidence>
<sequence>MHNGGKRLGGTIMVESQFHSTTICAVEKDGKFAMAGDGQVTMGESVVMKGTAKKVRRIYNDEVVVGFAGSVADAFTLEEKFEGKLNEYNGNLTRAAVELAQEWRTQQSMQKLEAMLIVMNKEEMLLVSGTGEVITPDDGILAIGSGGNFALSAARAMKNFGDKEMPAKEIAKNALNIAADICVFTNHNIIVEEL</sequence>
<dbReference type="PANTHER" id="PTHR32194:SF0">
    <property type="entry name" value="ATP-DEPENDENT PROTEASE SUBUNIT HSLV"/>
    <property type="match status" value="1"/>
</dbReference>
<dbReference type="InterPro" id="IPR029055">
    <property type="entry name" value="Ntn_hydrolases_N"/>
</dbReference>
<protein>
    <recommendedName>
        <fullName evidence="8">ATP-dependent protease subunit HslV</fullName>
        <ecNumber evidence="8">3.4.25.2</ecNumber>
    </recommendedName>
</protein>
<comment type="function">
    <text evidence="8">Protease subunit of a proteasome-like degradation complex believed to be a general protein degrading machinery.</text>
</comment>
<keyword evidence="8" id="KW-0888">Threonine protease</keyword>
<dbReference type="EMBL" id="AEBR01000110">
    <property type="protein sequence ID" value="EFM81086.1"/>
    <property type="molecule type" value="Genomic_DNA"/>
</dbReference>
<comment type="subunit">
    <text evidence="8">A double ring-shaped homohexamer of HslV is capped on each side by a ring-shaped HslU homohexamer. The assembly of the HslU/HslV complex is dependent on binding of ATP.</text>
</comment>
<keyword evidence="3 8" id="KW-0963">Cytoplasm</keyword>
<evidence type="ECO:0000313" key="9">
    <source>
        <dbReference type="EMBL" id="EFM81086.1"/>
    </source>
</evidence>
<comment type="catalytic activity">
    <reaction evidence="8">
        <text>ATP-dependent cleavage of peptide bonds with broad specificity.</text>
        <dbReference type="EC" id="3.4.25.2"/>
    </reaction>
</comment>
<keyword evidence="5 8" id="KW-0479">Metal-binding</keyword>
<organism evidence="9 10">
    <name type="scientific">Enterococcus faecalis TX4248</name>
    <dbReference type="NCBI Taxonomy" id="749495"/>
    <lineage>
        <taxon>Bacteria</taxon>
        <taxon>Bacillati</taxon>
        <taxon>Bacillota</taxon>
        <taxon>Bacilli</taxon>
        <taxon>Lactobacillales</taxon>
        <taxon>Enterococcaceae</taxon>
        <taxon>Enterococcus</taxon>
    </lineage>
</organism>
<proteinExistence type="inferred from homology"/>
<dbReference type="GO" id="GO:0046872">
    <property type="term" value="F:metal ion binding"/>
    <property type="evidence" value="ECO:0007669"/>
    <property type="project" value="UniProtKB-KW"/>
</dbReference>
<evidence type="ECO:0000256" key="3">
    <source>
        <dbReference type="ARBA" id="ARBA00022490"/>
    </source>
</evidence>
<dbReference type="PANTHER" id="PTHR32194">
    <property type="entry name" value="METALLOPROTEASE TLDD"/>
    <property type="match status" value="1"/>
</dbReference>
<dbReference type="Gene3D" id="3.60.20.10">
    <property type="entry name" value="Glutamine Phosphoribosylpyrophosphate, subunit 1, domain 1"/>
    <property type="match status" value="1"/>
</dbReference>
<dbReference type="SUPFAM" id="SSF56235">
    <property type="entry name" value="N-terminal nucleophile aminohydrolases (Ntn hydrolases)"/>
    <property type="match status" value="1"/>
</dbReference>
<evidence type="ECO:0000256" key="1">
    <source>
        <dbReference type="ARBA" id="ARBA00004496"/>
    </source>
</evidence>
<dbReference type="AlphaFoldDB" id="A0A125W1S0"/>
<comment type="caution">
    <text evidence="9">The sequence shown here is derived from an EMBL/GenBank/DDBJ whole genome shotgun (WGS) entry which is preliminary data.</text>
</comment>
<dbReference type="GO" id="GO:0009376">
    <property type="term" value="C:HslUV protease complex"/>
    <property type="evidence" value="ECO:0007669"/>
    <property type="project" value="UniProtKB-UniRule"/>
</dbReference>
<comment type="subcellular location">
    <subcellularLocation>
        <location evidence="1 8">Cytoplasm</location>
    </subcellularLocation>
</comment>
<gene>
    <name evidence="8 9" type="primary">hslV</name>
    <name evidence="9" type="ORF">HMPREF9498_03025</name>
</gene>
<feature type="active site" evidence="8">
    <location>
        <position position="21"/>
    </location>
</feature>
<dbReference type="HAMAP" id="MF_00248">
    <property type="entry name" value="HslV"/>
    <property type="match status" value="1"/>
</dbReference>
<keyword evidence="6 8" id="KW-0378">Hydrolase</keyword>
<comment type="similarity">
    <text evidence="2 8">Belongs to the peptidase T1B family. HslV subfamily.</text>
</comment>
<evidence type="ECO:0000256" key="7">
    <source>
        <dbReference type="ARBA" id="ARBA00023053"/>
    </source>
</evidence>
<feature type="binding site" evidence="8">
    <location>
        <position position="182"/>
    </location>
    <ligand>
        <name>Na(+)</name>
        <dbReference type="ChEBI" id="CHEBI:29101"/>
    </ligand>
</feature>
<reference evidence="9 10" key="1">
    <citation type="submission" date="2010-07" db="EMBL/GenBank/DDBJ databases">
        <authorList>
            <person name="Sid Ahmed O."/>
        </authorList>
    </citation>
    <scope>NUCLEOTIDE SEQUENCE [LARGE SCALE GENOMIC DNA]</scope>
    <source>
        <strain evidence="9 10">TX4248</strain>
    </source>
</reference>
<keyword evidence="8" id="KW-0021">Allosteric enzyme</keyword>
<keyword evidence="7 8" id="KW-0915">Sodium</keyword>
<dbReference type="PROSITE" id="PS51476">
    <property type="entry name" value="PROTEASOME_BETA_2"/>
    <property type="match status" value="1"/>
</dbReference>
<dbReference type="InterPro" id="IPR023333">
    <property type="entry name" value="Proteasome_suB-type"/>
</dbReference>
<dbReference type="Proteomes" id="UP000004846">
    <property type="component" value="Unassembled WGS sequence"/>
</dbReference>
<dbReference type="GO" id="GO:0004298">
    <property type="term" value="F:threonine-type endopeptidase activity"/>
    <property type="evidence" value="ECO:0007669"/>
    <property type="project" value="UniProtKB-KW"/>
</dbReference>
<dbReference type="HOGENOM" id="CLU_093872_1_1_9"/>
<feature type="binding site" evidence="8">
    <location>
        <position position="185"/>
    </location>
    <ligand>
        <name>Na(+)</name>
        <dbReference type="ChEBI" id="CHEBI:29101"/>
    </ligand>
</feature>
<dbReference type="GO" id="GO:0005839">
    <property type="term" value="C:proteasome core complex"/>
    <property type="evidence" value="ECO:0007669"/>
    <property type="project" value="InterPro"/>
</dbReference>
<keyword evidence="4 8" id="KW-0645">Protease</keyword>
<dbReference type="EC" id="3.4.25.2" evidence="8"/>
<name>A0A125W1S0_ENTFL</name>
<evidence type="ECO:0000313" key="10">
    <source>
        <dbReference type="Proteomes" id="UP000004846"/>
    </source>
</evidence>
<dbReference type="InterPro" id="IPR001353">
    <property type="entry name" value="Proteasome_sua/b"/>
</dbReference>
<evidence type="ECO:0000256" key="4">
    <source>
        <dbReference type="ARBA" id="ARBA00022670"/>
    </source>
</evidence>